<dbReference type="PROSITE" id="PS50932">
    <property type="entry name" value="HTH_LACI_2"/>
    <property type="match status" value="1"/>
</dbReference>
<evidence type="ECO:0000259" key="4">
    <source>
        <dbReference type="PROSITE" id="PS50932"/>
    </source>
</evidence>
<keyword evidence="3" id="KW-0804">Transcription</keyword>
<dbReference type="PROSITE" id="PS00356">
    <property type="entry name" value="HTH_LACI_1"/>
    <property type="match status" value="1"/>
</dbReference>
<dbReference type="Proteomes" id="UP000198432">
    <property type="component" value="Unassembled WGS sequence"/>
</dbReference>
<dbReference type="InterPro" id="IPR025997">
    <property type="entry name" value="SBP_2_dom"/>
</dbReference>
<sequence>MIRIKDIAERANVSNGTVDRVLHNRGRVAEDVRQRVLKIAQQLNYKPNLLARALSSTKVFHIAVLAPDPAIDNYWQAPKDGIKKAEEELIQYGLKITQINFDPFDASSFSKAADKVEVSSFDGLLIAPVFYRQSLAYFNKWKRQGIPFVLFNTHIPDYEPLMYIGQDSYQSGFLAGKLLHYGYKDKATFMVVHVEEDVPNSSHLIHKEQGFVDYFTTQGLESVYNILRVNLQQKISQQLDLLFKDTPKIKGIFVTNSKAHVIAEYLQQRELRHVNLVGYDLIERNLGYLNNDYISFLINQNPKGQGYWGIKSLADHLIFNKKNNPIKYLPLDIITKENLHYYVEADL</sequence>
<dbReference type="Pfam" id="PF13407">
    <property type="entry name" value="Peripla_BP_4"/>
    <property type="match status" value="1"/>
</dbReference>
<dbReference type="SUPFAM" id="SSF47413">
    <property type="entry name" value="lambda repressor-like DNA-binding domains"/>
    <property type="match status" value="1"/>
</dbReference>
<dbReference type="RefSeq" id="WP_089321980.1">
    <property type="nucleotide sequence ID" value="NZ_FZOQ01000052.1"/>
</dbReference>
<keyword evidence="1" id="KW-0805">Transcription regulation</keyword>
<dbReference type="Pfam" id="PF00356">
    <property type="entry name" value="LacI"/>
    <property type="match status" value="1"/>
</dbReference>
<dbReference type="GO" id="GO:0000976">
    <property type="term" value="F:transcription cis-regulatory region binding"/>
    <property type="evidence" value="ECO:0007669"/>
    <property type="project" value="TreeGrafter"/>
</dbReference>
<dbReference type="PANTHER" id="PTHR30146">
    <property type="entry name" value="LACI-RELATED TRANSCRIPTIONAL REPRESSOR"/>
    <property type="match status" value="1"/>
</dbReference>
<dbReference type="AlphaFoldDB" id="A0A239LUL8"/>
<evidence type="ECO:0000313" key="6">
    <source>
        <dbReference type="Proteomes" id="UP000198432"/>
    </source>
</evidence>
<dbReference type="InterPro" id="IPR000843">
    <property type="entry name" value="HTH_LacI"/>
</dbReference>
<evidence type="ECO:0000256" key="2">
    <source>
        <dbReference type="ARBA" id="ARBA00023125"/>
    </source>
</evidence>
<organism evidence="5 6">
    <name type="scientific">Pontibacter ummariensis</name>
    <dbReference type="NCBI Taxonomy" id="1610492"/>
    <lineage>
        <taxon>Bacteria</taxon>
        <taxon>Pseudomonadati</taxon>
        <taxon>Bacteroidota</taxon>
        <taxon>Cytophagia</taxon>
        <taxon>Cytophagales</taxon>
        <taxon>Hymenobacteraceae</taxon>
        <taxon>Pontibacter</taxon>
    </lineage>
</organism>
<dbReference type="PANTHER" id="PTHR30146:SF144">
    <property type="entry name" value="LACI-FAMILY TRANSCRIPTION REGULATOR"/>
    <property type="match status" value="1"/>
</dbReference>
<dbReference type="SUPFAM" id="SSF53822">
    <property type="entry name" value="Periplasmic binding protein-like I"/>
    <property type="match status" value="1"/>
</dbReference>
<dbReference type="SMART" id="SM00354">
    <property type="entry name" value="HTH_LACI"/>
    <property type="match status" value="1"/>
</dbReference>
<dbReference type="EMBL" id="FZOQ01000052">
    <property type="protein sequence ID" value="SNT34065.1"/>
    <property type="molecule type" value="Genomic_DNA"/>
</dbReference>
<keyword evidence="6" id="KW-1185">Reference proteome</keyword>
<dbReference type="Gene3D" id="3.40.50.2300">
    <property type="match status" value="2"/>
</dbReference>
<dbReference type="CDD" id="cd01392">
    <property type="entry name" value="HTH_LacI"/>
    <property type="match status" value="1"/>
</dbReference>
<feature type="domain" description="HTH lacI-type" evidence="4">
    <location>
        <begin position="2"/>
        <end position="56"/>
    </location>
</feature>
<accession>A0A239LUL8</accession>
<proteinExistence type="predicted"/>
<evidence type="ECO:0000256" key="3">
    <source>
        <dbReference type="ARBA" id="ARBA00023163"/>
    </source>
</evidence>
<evidence type="ECO:0000313" key="5">
    <source>
        <dbReference type="EMBL" id="SNT34065.1"/>
    </source>
</evidence>
<dbReference type="InterPro" id="IPR028082">
    <property type="entry name" value="Peripla_BP_I"/>
</dbReference>
<protein>
    <submittedName>
        <fullName evidence="5">Transcriptional regulator, LacI family</fullName>
    </submittedName>
</protein>
<dbReference type="Gene3D" id="1.10.260.40">
    <property type="entry name" value="lambda repressor-like DNA-binding domains"/>
    <property type="match status" value="1"/>
</dbReference>
<keyword evidence="2" id="KW-0238">DNA-binding</keyword>
<dbReference type="InterPro" id="IPR010982">
    <property type="entry name" value="Lambda_DNA-bd_dom_sf"/>
</dbReference>
<name>A0A239LUL8_9BACT</name>
<dbReference type="OrthoDB" id="628703at2"/>
<reference evidence="6" key="1">
    <citation type="submission" date="2017-06" db="EMBL/GenBank/DDBJ databases">
        <authorList>
            <person name="Varghese N."/>
            <person name="Submissions S."/>
        </authorList>
    </citation>
    <scope>NUCLEOTIDE SEQUENCE [LARGE SCALE GENOMIC DNA]</scope>
    <source>
        <strain evidence="6">NKM1</strain>
    </source>
</reference>
<dbReference type="GO" id="GO:0003700">
    <property type="term" value="F:DNA-binding transcription factor activity"/>
    <property type="evidence" value="ECO:0007669"/>
    <property type="project" value="TreeGrafter"/>
</dbReference>
<gene>
    <name evidence="5" type="ORF">SAMN06296052_1528</name>
</gene>
<evidence type="ECO:0000256" key="1">
    <source>
        <dbReference type="ARBA" id="ARBA00023015"/>
    </source>
</evidence>